<keyword evidence="1" id="KW-0732">Signal</keyword>
<gene>
    <name evidence="2" type="ORF">PZA18_06280</name>
</gene>
<evidence type="ECO:0000313" key="3">
    <source>
        <dbReference type="Proteomes" id="UP001172778"/>
    </source>
</evidence>
<accession>A0ABT7DUA2</accession>
<dbReference type="InterPro" id="IPR009091">
    <property type="entry name" value="RCC1/BLIP-II"/>
</dbReference>
<feature type="signal peptide" evidence="1">
    <location>
        <begin position="1"/>
        <end position="30"/>
    </location>
</feature>
<dbReference type="PANTHER" id="PTHR45982:SF1">
    <property type="entry name" value="REGULATOR OF CHROMOSOME CONDENSATION"/>
    <property type="match status" value="1"/>
</dbReference>
<dbReference type="Gene3D" id="2.130.10.30">
    <property type="entry name" value="Regulator of chromosome condensation 1/beta-lactamase-inhibitor protein II"/>
    <property type="match status" value="3"/>
</dbReference>
<dbReference type="InterPro" id="IPR051553">
    <property type="entry name" value="Ran_GTPase-activating"/>
</dbReference>
<dbReference type="PANTHER" id="PTHR45982">
    <property type="entry name" value="REGULATOR OF CHROMOSOME CONDENSATION"/>
    <property type="match status" value="1"/>
</dbReference>
<dbReference type="InterPro" id="IPR000408">
    <property type="entry name" value="Reg_chr_condens"/>
</dbReference>
<dbReference type="Pfam" id="PF00415">
    <property type="entry name" value="RCC1"/>
    <property type="match status" value="4"/>
</dbReference>
<name>A0ABT7DUA2_9NEIS</name>
<evidence type="ECO:0000313" key="2">
    <source>
        <dbReference type="EMBL" id="MDK2123651.1"/>
    </source>
</evidence>
<dbReference type="Proteomes" id="UP001172778">
    <property type="component" value="Unassembled WGS sequence"/>
</dbReference>
<evidence type="ECO:0008006" key="4">
    <source>
        <dbReference type="Google" id="ProtNLM"/>
    </source>
</evidence>
<protein>
    <recommendedName>
        <fullName evidence="4">Alpha-tubulin suppressor-like RCC1 family protein</fullName>
    </recommendedName>
</protein>
<dbReference type="EMBL" id="JARRAF010000005">
    <property type="protein sequence ID" value="MDK2123651.1"/>
    <property type="molecule type" value="Genomic_DNA"/>
</dbReference>
<organism evidence="2 3">
    <name type="scientific">Parachitinimonas caeni</name>
    <dbReference type="NCBI Taxonomy" id="3031301"/>
    <lineage>
        <taxon>Bacteria</taxon>
        <taxon>Pseudomonadati</taxon>
        <taxon>Pseudomonadota</taxon>
        <taxon>Betaproteobacteria</taxon>
        <taxon>Neisseriales</taxon>
        <taxon>Chitinibacteraceae</taxon>
        <taxon>Parachitinimonas</taxon>
    </lineage>
</organism>
<dbReference type="PROSITE" id="PS50012">
    <property type="entry name" value="RCC1_3"/>
    <property type="match status" value="7"/>
</dbReference>
<dbReference type="SUPFAM" id="SSF50985">
    <property type="entry name" value="RCC1/BLIP-II"/>
    <property type="match status" value="2"/>
</dbReference>
<keyword evidence="3" id="KW-1185">Reference proteome</keyword>
<dbReference type="PROSITE" id="PS00626">
    <property type="entry name" value="RCC1_2"/>
    <property type="match status" value="2"/>
</dbReference>
<feature type="chain" id="PRO_5046627001" description="Alpha-tubulin suppressor-like RCC1 family protein" evidence="1">
    <location>
        <begin position="31"/>
        <end position="784"/>
    </location>
</feature>
<comment type="caution">
    <text evidence="2">The sequence shown here is derived from an EMBL/GenBank/DDBJ whole genome shotgun (WGS) entry which is preliminary data.</text>
</comment>
<sequence length="784" mass="83456">MSRIRPTSGSLHRTLAALTGLLLLTSPAIAATMAAGKQHYLYIDDNGTLWAWGHNEHGQLGNGSTRYEHYPVKIGSGYTAVAAGNTHSLAIKADGTFWAWGSNEEGQLGDTDLADHPQPRLVGEGFKLIAAAQGLSLAVKNNGNLLGWGDMRNINTPRRGLPQLLDTDPSYVALFASPGRGFAIKADSSLWEWGGGNPSLIGYGFRSATSNGSIRYGVKTDGTLVRWGQLYDFGYCYNGDYLSTPTYVAPGFKDFLIDNETGIGIKDDGSVVVLVNGSSRSPSLFANPLQFESMALRGNDILARNSEGKLVFWKNGDFFAAEHGHQSDFSTVSAGNNFGLAIKPNGDVWAWGANSFGQLGREDLGSTLSPTKIDTGTLAVASGLWHTLFLKADGSLWARGRNTEGQLGVASDKEFSTDALRVGHGFTAISTQNVHNLALKADGSLWAWGDNTSGQLGDGSQTQRTTPVLIGNGFSAIAAGGHHSLALKTDGSLWAWGGNEAGQLGHPGADRLSAVPIKIGEGYTAIAAGWQHSLALKANGSLWTWGRNQCGQLGAGHINNLDAPQLVGSGYTAIAAGENFSVALTLKGELQLAGWLYPPAWSGVPQLKPYFETIREQVQAIAAGPEQFIYLKTDGTLQYVQVTQNFALSNAGKLQVRPVVFRGTQPEMSAVVQGPLDRRSIQLKLTPADAHLQKNGHVFIAAAPSDGGLLMASAIHWQPHNPTKPQAFWAGALEPLTIDLIKNADLSTAFGTTLYLGYGVGSTPEESLADLLRSQRYEAVHLAH</sequence>
<reference evidence="2" key="1">
    <citation type="submission" date="2023-03" db="EMBL/GenBank/DDBJ databases">
        <title>Chitinimonas shenzhenensis gen. nov., sp. nov., a novel member of family Burkholderiaceae isolated from activated sludge collected in Shen Zhen, China.</title>
        <authorList>
            <person name="Wang X."/>
        </authorList>
    </citation>
    <scope>NUCLEOTIDE SEQUENCE</scope>
    <source>
        <strain evidence="2">DQS-5</strain>
    </source>
</reference>
<dbReference type="Pfam" id="PF13540">
    <property type="entry name" value="RCC1_2"/>
    <property type="match status" value="1"/>
</dbReference>
<dbReference type="RefSeq" id="WP_284099948.1">
    <property type="nucleotide sequence ID" value="NZ_JARRAF010000005.1"/>
</dbReference>
<proteinExistence type="predicted"/>
<dbReference type="PRINTS" id="PR00633">
    <property type="entry name" value="RCCNDNSATION"/>
</dbReference>
<evidence type="ECO:0000256" key="1">
    <source>
        <dbReference type="SAM" id="SignalP"/>
    </source>
</evidence>